<dbReference type="PROSITE" id="PS50235">
    <property type="entry name" value="USP_3"/>
    <property type="match status" value="1"/>
</dbReference>
<dbReference type="CDD" id="cd02257">
    <property type="entry name" value="Peptidase_C19"/>
    <property type="match status" value="1"/>
</dbReference>
<dbReference type="InterPro" id="IPR045296">
    <property type="entry name" value="Complex1_LYR_ETFRF1_LYRM5"/>
</dbReference>
<dbReference type="InterPro" id="IPR001394">
    <property type="entry name" value="Peptidase_C19_UCH"/>
</dbReference>
<dbReference type="PANTHER" id="PTHR24006">
    <property type="entry name" value="UBIQUITIN CARBOXYL-TERMINAL HYDROLASE"/>
    <property type="match status" value="1"/>
</dbReference>
<accession>A0ABR3NFI5</accession>
<name>A0ABR3NFI5_9TELE</name>
<keyword evidence="3" id="KW-1185">Reference proteome</keyword>
<organism evidence="2 3">
    <name type="scientific">Cirrhinus molitorella</name>
    <name type="common">mud carp</name>
    <dbReference type="NCBI Taxonomy" id="172907"/>
    <lineage>
        <taxon>Eukaryota</taxon>
        <taxon>Metazoa</taxon>
        <taxon>Chordata</taxon>
        <taxon>Craniata</taxon>
        <taxon>Vertebrata</taxon>
        <taxon>Euteleostomi</taxon>
        <taxon>Actinopterygii</taxon>
        <taxon>Neopterygii</taxon>
        <taxon>Teleostei</taxon>
        <taxon>Ostariophysi</taxon>
        <taxon>Cypriniformes</taxon>
        <taxon>Cyprinidae</taxon>
        <taxon>Labeoninae</taxon>
        <taxon>Labeonini</taxon>
        <taxon>Cirrhinus</taxon>
    </lineage>
</organism>
<comment type="caution">
    <text evidence="2">The sequence shown here is derived from an EMBL/GenBank/DDBJ whole genome shotgun (WGS) entry which is preliminary data.</text>
</comment>
<feature type="domain" description="USP" evidence="1">
    <location>
        <begin position="1"/>
        <end position="276"/>
    </location>
</feature>
<evidence type="ECO:0000313" key="2">
    <source>
        <dbReference type="EMBL" id="KAL1275440.1"/>
    </source>
</evidence>
<reference evidence="2 3" key="1">
    <citation type="submission" date="2023-09" db="EMBL/GenBank/DDBJ databases">
        <authorList>
            <person name="Wang M."/>
        </authorList>
    </citation>
    <scope>NUCLEOTIDE SEQUENCE [LARGE SCALE GENOMIC DNA]</scope>
    <source>
        <strain evidence="2">GT-2023</strain>
        <tissue evidence="2">Liver</tissue>
    </source>
</reference>
<dbReference type="Pfam" id="PF05347">
    <property type="entry name" value="Complex1_LYR"/>
    <property type="match status" value="1"/>
</dbReference>
<gene>
    <name evidence="2" type="ORF">QQF64_035063</name>
</gene>
<feature type="non-terminal residue" evidence="2">
    <location>
        <position position="1"/>
    </location>
</feature>
<evidence type="ECO:0000259" key="1">
    <source>
        <dbReference type="PROSITE" id="PS50235"/>
    </source>
</evidence>
<dbReference type="CDD" id="cd20265">
    <property type="entry name" value="Complex1_LYR_ETFRF1_LYRM5"/>
    <property type="match status" value="1"/>
</dbReference>
<dbReference type="InterPro" id="IPR038765">
    <property type="entry name" value="Papain-like_cys_pep_sf"/>
</dbReference>
<proteinExistence type="predicted"/>
<protein>
    <recommendedName>
        <fullName evidence="1">USP domain-containing protein</fullName>
    </recommendedName>
</protein>
<dbReference type="SUPFAM" id="SSF54001">
    <property type="entry name" value="Cysteine proteinases"/>
    <property type="match status" value="1"/>
</dbReference>
<dbReference type="EMBL" id="JAYMGO010000004">
    <property type="protein sequence ID" value="KAL1275440.1"/>
    <property type="molecule type" value="Genomic_DNA"/>
</dbReference>
<dbReference type="InterPro" id="IPR028889">
    <property type="entry name" value="USP"/>
</dbReference>
<dbReference type="Gene3D" id="3.90.70.10">
    <property type="entry name" value="Cysteine proteinases"/>
    <property type="match status" value="1"/>
</dbReference>
<dbReference type="PROSITE" id="PS00973">
    <property type="entry name" value="USP_2"/>
    <property type="match status" value="1"/>
</dbReference>
<sequence length="339" mass="39535">WHPSDAIDERSVPLQLKNALEAMRDTSHPSPHKDFLNCLYHQAIRRSTQHDADEIFHIILNLSQKQMPDDAVAQEIRSLYEIKVETQVVCSECTFIHRISNSLFSLPLAICEGENTLESCINSFFKLQELVDSDKFYCDRCDEKQPSTHEVKLVSLPPILCVHLKRFRNENGFTRKLYDKVAFPENFNTAMFAAGQSENTASNCLKPDEHYSLYAVIVHIGTSMFGHYTAYINSTQDQTWCYADDTCVQKRDIKMSNPLRGDVIRLYKNLLYLGRDYPKGTAYFRERLKAAFMKNKDVTDPEKIKKLVDRGEFVIKELEALYFLRKYRAMKKRYYEPEH</sequence>
<dbReference type="Proteomes" id="UP001558613">
    <property type="component" value="Unassembled WGS sequence"/>
</dbReference>
<dbReference type="InterPro" id="IPR018200">
    <property type="entry name" value="USP_CS"/>
</dbReference>
<evidence type="ECO:0000313" key="3">
    <source>
        <dbReference type="Proteomes" id="UP001558613"/>
    </source>
</evidence>
<dbReference type="InterPro" id="IPR050164">
    <property type="entry name" value="Peptidase_C19"/>
</dbReference>
<dbReference type="Pfam" id="PF00443">
    <property type="entry name" value="UCH"/>
    <property type="match status" value="1"/>
</dbReference>
<dbReference type="PANTHER" id="PTHR24006:SF796">
    <property type="entry name" value="UBL CARBOXYL-TERMINAL HYDROLASE 18-RELATED"/>
    <property type="match status" value="1"/>
</dbReference>
<dbReference type="InterPro" id="IPR008011">
    <property type="entry name" value="Complex1_LYR_dom"/>
</dbReference>